<evidence type="ECO:0000256" key="2">
    <source>
        <dbReference type="ARBA" id="ARBA00008873"/>
    </source>
</evidence>
<dbReference type="GO" id="GO:0005886">
    <property type="term" value="C:plasma membrane"/>
    <property type="evidence" value="ECO:0007669"/>
    <property type="project" value="TreeGrafter"/>
</dbReference>
<dbReference type="EMBL" id="FTOF01000002">
    <property type="protein sequence ID" value="SIS40661.1"/>
    <property type="molecule type" value="Genomic_DNA"/>
</dbReference>
<evidence type="ECO:0000256" key="7">
    <source>
        <dbReference type="ARBA" id="ARBA00023136"/>
    </source>
</evidence>
<dbReference type="InterPro" id="IPR027469">
    <property type="entry name" value="Cation_efflux_TMD_sf"/>
</dbReference>
<evidence type="ECO:0000259" key="11">
    <source>
        <dbReference type="Pfam" id="PF16916"/>
    </source>
</evidence>
<keyword evidence="7 9" id="KW-0472">Membrane</keyword>
<reference evidence="13" key="1">
    <citation type="submission" date="2017-01" db="EMBL/GenBank/DDBJ databases">
        <authorList>
            <person name="Varghese N."/>
            <person name="Submissions S."/>
        </authorList>
    </citation>
    <scope>NUCLEOTIDE SEQUENCE [LARGE SCALE GENOMIC DNA]</scope>
    <source>
        <strain evidence="13">DSM 44531</strain>
    </source>
</reference>
<dbReference type="Proteomes" id="UP000186292">
    <property type="component" value="Unassembled WGS sequence"/>
</dbReference>
<gene>
    <name evidence="12" type="ORF">SAMN05444817_10280</name>
</gene>
<dbReference type="AlphaFoldDB" id="A0A1N7IUK9"/>
<feature type="region of interest" description="Disordered" evidence="8">
    <location>
        <begin position="1"/>
        <end position="31"/>
    </location>
</feature>
<dbReference type="Pfam" id="PF01545">
    <property type="entry name" value="Cation_efflux"/>
    <property type="match status" value="1"/>
</dbReference>
<dbReference type="PANTHER" id="PTHR11562:SF17">
    <property type="entry name" value="RE54080P-RELATED"/>
    <property type="match status" value="1"/>
</dbReference>
<feature type="domain" description="Cation efflux protein transmembrane" evidence="10">
    <location>
        <begin position="45"/>
        <end position="233"/>
    </location>
</feature>
<keyword evidence="4 9" id="KW-0812">Transmembrane</keyword>
<feature type="transmembrane region" description="Helical" evidence="9">
    <location>
        <begin position="68"/>
        <end position="89"/>
    </location>
</feature>
<evidence type="ECO:0000313" key="12">
    <source>
        <dbReference type="EMBL" id="SIS40661.1"/>
    </source>
</evidence>
<dbReference type="InterPro" id="IPR058533">
    <property type="entry name" value="Cation_efflux_TM"/>
</dbReference>
<dbReference type="OrthoDB" id="9809646at2"/>
<dbReference type="SUPFAM" id="SSF160240">
    <property type="entry name" value="Cation efflux protein cytoplasmic domain-like"/>
    <property type="match status" value="1"/>
</dbReference>
<evidence type="ECO:0000256" key="5">
    <source>
        <dbReference type="ARBA" id="ARBA00022989"/>
    </source>
</evidence>
<evidence type="ECO:0000256" key="4">
    <source>
        <dbReference type="ARBA" id="ARBA00022692"/>
    </source>
</evidence>
<feature type="domain" description="Cation efflux protein cytoplasmic" evidence="11">
    <location>
        <begin position="238"/>
        <end position="314"/>
    </location>
</feature>
<dbReference type="InterPro" id="IPR002524">
    <property type="entry name" value="Cation_efflux"/>
</dbReference>
<feature type="transmembrane region" description="Helical" evidence="9">
    <location>
        <begin position="39"/>
        <end position="62"/>
    </location>
</feature>
<dbReference type="Gene3D" id="1.20.1510.10">
    <property type="entry name" value="Cation efflux protein transmembrane domain"/>
    <property type="match status" value="1"/>
</dbReference>
<evidence type="ECO:0000256" key="3">
    <source>
        <dbReference type="ARBA" id="ARBA00022448"/>
    </source>
</evidence>
<proteinExistence type="inferred from homology"/>
<sequence length="332" mass="34719">MTEHRHDGDGRRRGTAGSGARGSGHDHRAHDHGVSDAPLWALGTALGITGIVFFAELIGGWLSGSMALMADAMHMLSDATGLMIALIAVAVGRKPASRYATFGYRRVEVLAAAVNAVTVAVISVWIVVEAVQRIGSPEGIQTRAMIIVAVIGLVANAVSALLLKSQRKQSVNIEGAFLHVIVDLLGSIAVIVAGVVIAVTGFTGADVVASLVIAGLVLPRAWGLLKTSISVLLERVPEGIDPDDVGDALVALEGVEAIHDLHLWSSGGSDVLCTVHLIARADHGIARADHGKLLDRAQARLRELGIEHATIQIEGPGHYEHEVYCAPHGDGE</sequence>
<evidence type="ECO:0000256" key="6">
    <source>
        <dbReference type="ARBA" id="ARBA00023065"/>
    </source>
</evidence>
<feature type="transmembrane region" description="Helical" evidence="9">
    <location>
        <begin position="207"/>
        <end position="225"/>
    </location>
</feature>
<feature type="transmembrane region" description="Helical" evidence="9">
    <location>
        <begin position="109"/>
        <end position="128"/>
    </location>
</feature>
<organism evidence="12 13">
    <name type="scientific">Corynebacterium appendicis CIP 107643</name>
    <dbReference type="NCBI Taxonomy" id="1161099"/>
    <lineage>
        <taxon>Bacteria</taxon>
        <taxon>Bacillati</taxon>
        <taxon>Actinomycetota</taxon>
        <taxon>Actinomycetes</taxon>
        <taxon>Mycobacteriales</taxon>
        <taxon>Corynebacteriaceae</taxon>
        <taxon>Corynebacterium</taxon>
    </lineage>
</organism>
<dbReference type="STRING" id="1161099.SAMN05444817_10280"/>
<comment type="subcellular location">
    <subcellularLocation>
        <location evidence="1">Membrane</location>
        <topology evidence="1">Multi-pass membrane protein</topology>
    </subcellularLocation>
</comment>
<keyword evidence="5 9" id="KW-1133">Transmembrane helix</keyword>
<evidence type="ECO:0000256" key="1">
    <source>
        <dbReference type="ARBA" id="ARBA00004141"/>
    </source>
</evidence>
<dbReference type="InterPro" id="IPR036837">
    <property type="entry name" value="Cation_efflux_CTD_sf"/>
</dbReference>
<keyword evidence="3" id="KW-0813">Transport</keyword>
<evidence type="ECO:0000256" key="9">
    <source>
        <dbReference type="SAM" id="Phobius"/>
    </source>
</evidence>
<dbReference type="Pfam" id="PF16916">
    <property type="entry name" value="ZT_dimer"/>
    <property type="match status" value="1"/>
</dbReference>
<evidence type="ECO:0000256" key="8">
    <source>
        <dbReference type="SAM" id="MobiDB-lite"/>
    </source>
</evidence>
<keyword evidence="6" id="KW-0406">Ion transport</keyword>
<evidence type="ECO:0000313" key="13">
    <source>
        <dbReference type="Proteomes" id="UP000186292"/>
    </source>
</evidence>
<dbReference type="SUPFAM" id="SSF161111">
    <property type="entry name" value="Cation efflux protein transmembrane domain-like"/>
    <property type="match status" value="1"/>
</dbReference>
<feature type="transmembrane region" description="Helical" evidence="9">
    <location>
        <begin position="175"/>
        <end position="201"/>
    </location>
</feature>
<dbReference type="RefSeq" id="WP_084560470.1">
    <property type="nucleotide sequence ID" value="NZ_CP046976.1"/>
</dbReference>
<dbReference type="GO" id="GO:0005385">
    <property type="term" value="F:zinc ion transmembrane transporter activity"/>
    <property type="evidence" value="ECO:0007669"/>
    <property type="project" value="TreeGrafter"/>
</dbReference>
<dbReference type="NCBIfam" id="TIGR01297">
    <property type="entry name" value="CDF"/>
    <property type="match status" value="1"/>
</dbReference>
<protein>
    <submittedName>
        <fullName evidence="12">Cobalt-zinc-cadmium efflux system protein</fullName>
    </submittedName>
</protein>
<name>A0A1N7IUK9_9CORY</name>
<evidence type="ECO:0000259" key="10">
    <source>
        <dbReference type="Pfam" id="PF01545"/>
    </source>
</evidence>
<feature type="transmembrane region" description="Helical" evidence="9">
    <location>
        <begin position="140"/>
        <end position="163"/>
    </location>
</feature>
<dbReference type="PANTHER" id="PTHR11562">
    <property type="entry name" value="CATION EFFLUX PROTEIN/ ZINC TRANSPORTER"/>
    <property type="match status" value="1"/>
</dbReference>
<keyword evidence="13" id="KW-1185">Reference proteome</keyword>
<comment type="similarity">
    <text evidence="2">Belongs to the cation diffusion facilitator (CDF) transporter (TC 2.A.4) family. SLC30A subfamily.</text>
</comment>
<dbReference type="InterPro" id="IPR050681">
    <property type="entry name" value="CDF/SLC30A"/>
</dbReference>
<feature type="compositionally biased region" description="Basic and acidic residues" evidence="8">
    <location>
        <begin position="1"/>
        <end position="12"/>
    </location>
</feature>
<accession>A0A1N7IUK9</accession>
<dbReference type="InterPro" id="IPR027470">
    <property type="entry name" value="Cation_efflux_CTD"/>
</dbReference>